<name>A0A2A6FKS6_9HYPH</name>
<proteinExistence type="predicted"/>
<dbReference type="InterPro" id="IPR001466">
    <property type="entry name" value="Beta-lactam-related"/>
</dbReference>
<comment type="caution">
    <text evidence="3">The sequence shown here is derived from an EMBL/GenBank/DDBJ whole genome shotgun (WGS) entry which is preliminary data.</text>
</comment>
<dbReference type="PANTHER" id="PTHR43283">
    <property type="entry name" value="BETA-LACTAMASE-RELATED"/>
    <property type="match status" value="1"/>
</dbReference>
<evidence type="ECO:0000256" key="1">
    <source>
        <dbReference type="SAM" id="MobiDB-lite"/>
    </source>
</evidence>
<dbReference type="InterPro" id="IPR050789">
    <property type="entry name" value="Diverse_Enzym_Activities"/>
</dbReference>
<dbReference type="RefSeq" id="WP_097572146.1">
    <property type="nucleotide sequence ID" value="NZ_NWQG01000020.1"/>
</dbReference>
<dbReference type="Pfam" id="PF00144">
    <property type="entry name" value="Beta-lactamase"/>
    <property type="match status" value="1"/>
</dbReference>
<evidence type="ECO:0000313" key="4">
    <source>
        <dbReference type="Proteomes" id="UP000219182"/>
    </source>
</evidence>
<organism evidence="3 4">
    <name type="scientific">Mesorhizobium sanjuanii</name>
    <dbReference type="NCBI Taxonomy" id="2037900"/>
    <lineage>
        <taxon>Bacteria</taxon>
        <taxon>Pseudomonadati</taxon>
        <taxon>Pseudomonadota</taxon>
        <taxon>Alphaproteobacteria</taxon>
        <taxon>Hyphomicrobiales</taxon>
        <taxon>Phyllobacteriaceae</taxon>
        <taxon>Mesorhizobium</taxon>
    </lineage>
</organism>
<accession>A0A2A6FKS6</accession>
<sequence length="398" mass="44177">MQSYRNSEPVPPIMHGSPPKMVPPKLDWDRGPWNRWAFQHIREILPTVEVWRGNGHRRRLERDEVDLDQLPVSDSTGAPTTLAGLLDETYTDGFLVLRDGKVAYEHYFNGMTERTLHLSQSMAKSVTASVFGILVGRGLIDPTLPVTTYLPELAATGWAGASVQHVLDMTSGVRFSEEYTDPSSDVGQVDVASGWKPVPPGSDPAFRWPSHMFELILGLKETSRPHGAAFEYRSIETDVLAFIMERVSGKRLPQLISEELWQKLGADESACFTVDSAGYALADGGFNATLRDYGRFGQLILDNGGGVVPSDWIEATRNGRHGPDFNDSLPEGSYRNQFWIEDPRSRALMCRGVFGQLIHIDWNARIVMVKLSTYPDFSNIAYSVATLKAVHAIAKALA</sequence>
<dbReference type="AlphaFoldDB" id="A0A2A6FKS6"/>
<dbReference type="EMBL" id="NWQG01000020">
    <property type="protein sequence ID" value="PDQ22342.1"/>
    <property type="molecule type" value="Genomic_DNA"/>
</dbReference>
<protein>
    <submittedName>
        <fullName evidence="3">6-aminohexanoate hydrolase</fullName>
    </submittedName>
</protein>
<dbReference type="InterPro" id="IPR012338">
    <property type="entry name" value="Beta-lactam/transpept-like"/>
</dbReference>
<keyword evidence="4" id="KW-1185">Reference proteome</keyword>
<keyword evidence="3" id="KW-0378">Hydrolase</keyword>
<gene>
    <name evidence="3" type="ORF">CN311_04250</name>
</gene>
<feature type="region of interest" description="Disordered" evidence="1">
    <location>
        <begin position="1"/>
        <end position="20"/>
    </location>
</feature>
<dbReference type="Gene3D" id="3.40.710.10">
    <property type="entry name" value="DD-peptidase/beta-lactamase superfamily"/>
    <property type="match status" value="1"/>
</dbReference>
<evidence type="ECO:0000313" key="3">
    <source>
        <dbReference type="EMBL" id="PDQ22342.1"/>
    </source>
</evidence>
<reference evidence="3 4" key="1">
    <citation type="submission" date="2017-09" db="EMBL/GenBank/DDBJ databases">
        <title>Mesorhizobum sanjuanii sp. nov. isolated from nodules of Lotus tenuis in saline-alkaline lowlands of Flooding Pampa.</title>
        <authorList>
            <person name="Sannazzaro A.I."/>
            <person name="Torres Tejerizo G.A."/>
            <person name="Fontana F."/>
            <person name="Cumpa Velazquez L.M."/>
            <person name="Hansen L."/>
            <person name="Pistorio M."/>
            <person name="Estrella M.J."/>
        </authorList>
    </citation>
    <scope>NUCLEOTIDE SEQUENCE [LARGE SCALE GENOMIC DNA]</scope>
    <source>
        <strain evidence="3 4">BSA136</strain>
    </source>
</reference>
<dbReference type="SUPFAM" id="SSF56601">
    <property type="entry name" value="beta-lactamase/transpeptidase-like"/>
    <property type="match status" value="1"/>
</dbReference>
<feature type="domain" description="Beta-lactamase-related" evidence="2">
    <location>
        <begin position="94"/>
        <end position="375"/>
    </location>
</feature>
<dbReference type="PANTHER" id="PTHR43283:SF7">
    <property type="entry name" value="BETA-LACTAMASE-RELATED DOMAIN-CONTAINING PROTEIN"/>
    <property type="match status" value="1"/>
</dbReference>
<evidence type="ECO:0000259" key="2">
    <source>
        <dbReference type="Pfam" id="PF00144"/>
    </source>
</evidence>
<dbReference type="Proteomes" id="UP000219182">
    <property type="component" value="Unassembled WGS sequence"/>
</dbReference>
<dbReference type="GO" id="GO:0016787">
    <property type="term" value="F:hydrolase activity"/>
    <property type="evidence" value="ECO:0007669"/>
    <property type="project" value="UniProtKB-KW"/>
</dbReference>